<dbReference type="EMBL" id="CAMGYJ010000009">
    <property type="protein sequence ID" value="CAI0476051.1"/>
    <property type="molecule type" value="Genomic_DNA"/>
</dbReference>
<accession>A0AAV0Q0Z1</accession>
<keyword evidence="2" id="KW-1185">Reference proteome</keyword>
<protein>
    <submittedName>
        <fullName evidence="1">Uncharacterized protein</fullName>
    </submittedName>
</protein>
<dbReference type="AlphaFoldDB" id="A0AAV0Q0Z1"/>
<evidence type="ECO:0000313" key="1">
    <source>
        <dbReference type="EMBL" id="CAI0476051.1"/>
    </source>
</evidence>
<reference evidence="1" key="1">
    <citation type="submission" date="2022-08" db="EMBL/GenBank/DDBJ databases">
        <authorList>
            <person name="Gutierrez-Valencia J."/>
        </authorList>
    </citation>
    <scope>NUCLEOTIDE SEQUENCE</scope>
</reference>
<gene>
    <name evidence="1" type="ORF">LITE_LOCUS40622</name>
</gene>
<organism evidence="1 2">
    <name type="scientific">Linum tenue</name>
    <dbReference type="NCBI Taxonomy" id="586396"/>
    <lineage>
        <taxon>Eukaryota</taxon>
        <taxon>Viridiplantae</taxon>
        <taxon>Streptophyta</taxon>
        <taxon>Embryophyta</taxon>
        <taxon>Tracheophyta</taxon>
        <taxon>Spermatophyta</taxon>
        <taxon>Magnoliopsida</taxon>
        <taxon>eudicotyledons</taxon>
        <taxon>Gunneridae</taxon>
        <taxon>Pentapetalae</taxon>
        <taxon>rosids</taxon>
        <taxon>fabids</taxon>
        <taxon>Malpighiales</taxon>
        <taxon>Linaceae</taxon>
        <taxon>Linum</taxon>
    </lineage>
</organism>
<comment type="caution">
    <text evidence="1">The sequence shown here is derived from an EMBL/GenBank/DDBJ whole genome shotgun (WGS) entry which is preliminary data.</text>
</comment>
<name>A0AAV0Q0Z1_9ROSI</name>
<sequence>MEEVALVNCPPPSAAAILHNYNNNVHRVDSDLVTLKINLLALG</sequence>
<proteinExistence type="predicted"/>
<evidence type="ECO:0000313" key="2">
    <source>
        <dbReference type="Proteomes" id="UP001154282"/>
    </source>
</evidence>
<dbReference type="Proteomes" id="UP001154282">
    <property type="component" value="Unassembled WGS sequence"/>
</dbReference>